<sequence length="114" mass="12197">MPIVISMSHVLNSHPTTFPEIGQFLILCGSHSNLLVSSIFPTATVANPLISSTAETLFHIDFDYISWVAGAAAPGLVSAAVLVPFFRTVTGAEFDGVVVRRRAEEELKGLGRLT</sequence>
<evidence type="ECO:0000256" key="1">
    <source>
        <dbReference type="ARBA" id="ARBA00004141"/>
    </source>
</evidence>
<reference evidence="5" key="1">
    <citation type="submission" date="2020-05" db="EMBL/GenBank/DDBJ databases">
        <title>Phylogenomic resolution of chytrid fungi.</title>
        <authorList>
            <person name="Stajich J.E."/>
            <person name="Amses K."/>
            <person name="Simmons R."/>
            <person name="Seto K."/>
            <person name="Myers J."/>
            <person name="Bonds A."/>
            <person name="Quandt C.A."/>
            <person name="Barry K."/>
            <person name="Liu P."/>
            <person name="Grigoriev I."/>
            <person name="Longcore J.E."/>
            <person name="James T.Y."/>
        </authorList>
    </citation>
    <scope>NUCLEOTIDE SEQUENCE</scope>
    <source>
        <strain evidence="5">JEL0318</strain>
    </source>
</reference>
<dbReference type="AlphaFoldDB" id="A0AAD5S4K1"/>
<comment type="subcellular location">
    <subcellularLocation>
        <location evidence="1">Membrane</location>
        <topology evidence="1">Multi-pass membrane protein</topology>
    </subcellularLocation>
</comment>
<accession>A0AAD5S4K1</accession>
<keyword evidence="4" id="KW-0472">Membrane</keyword>
<name>A0AAD5S4K1_9FUNG</name>
<dbReference type="Proteomes" id="UP001212841">
    <property type="component" value="Unassembled WGS sequence"/>
</dbReference>
<evidence type="ECO:0000313" key="5">
    <source>
        <dbReference type="EMBL" id="KAJ3039027.1"/>
    </source>
</evidence>
<dbReference type="GO" id="GO:0016020">
    <property type="term" value="C:membrane"/>
    <property type="evidence" value="ECO:0007669"/>
    <property type="project" value="UniProtKB-SubCell"/>
</dbReference>
<evidence type="ECO:0000256" key="4">
    <source>
        <dbReference type="ARBA" id="ARBA00023136"/>
    </source>
</evidence>
<dbReference type="EMBL" id="JADGJD010001675">
    <property type="protein sequence ID" value="KAJ3039027.1"/>
    <property type="molecule type" value="Genomic_DNA"/>
</dbReference>
<dbReference type="GO" id="GO:0022857">
    <property type="term" value="F:transmembrane transporter activity"/>
    <property type="evidence" value="ECO:0007669"/>
    <property type="project" value="InterPro"/>
</dbReference>
<evidence type="ECO:0000313" key="6">
    <source>
        <dbReference type="Proteomes" id="UP001212841"/>
    </source>
</evidence>
<comment type="caution">
    <text evidence="5">The sequence shown here is derived from an EMBL/GenBank/DDBJ whole genome shotgun (WGS) entry which is preliminary data.</text>
</comment>
<evidence type="ECO:0000256" key="3">
    <source>
        <dbReference type="ARBA" id="ARBA00022989"/>
    </source>
</evidence>
<organism evidence="5 6">
    <name type="scientific">Rhizophlyctis rosea</name>
    <dbReference type="NCBI Taxonomy" id="64517"/>
    <lineage>
        <taxon>Eukaryota</taxon>
        <taxon>Fungi</taxon>
        <taxon>Fungi incertae sedis</taxon>
        <taxon>Chytridiomycota</taxon>
        <taxon>Chytridiomycota incertae sedis</taxon>
        <taxon>Chytridiomycetes</taxon>
        <taxon>Rhizophlyctidales</taxon>
        <taxon>Rhizophlyctidaceae</taxon>
        <taxon>Rhizophlyctis</taxon>
    </lineage>
</organism>
<keyword evidence="6" id="KW-1185">Reference proteome</keyword>
<protein>
    <submittedName>
        <fullName evidence="5">Uncharacterized protein</fullName>
    </submittedName>
</protein>
<evidence type="ECO:0000256" key="2">
    <source>
        <dbReference type="ARBA" id="ARBA00022692"/>
    </source>
</evidence>
<proteinExistence type="predicted"/>
<dbReference type="InterPro" id="IPR001898">
    <property type="entry name" value="SLC13A/DASS"/>
</dbReference>
<dbReference type="Pfam" id="PF00939">
    <property type="entry name" value="Na_sulph_symp"/>
    <property type="match status" value="1"/>
</dbReference>
<keyword evidence="2" id="KW-0812">Transmembrane</keyword>
<gene>
    <name evidence="5" type="ORF">HK097_002962</name>
</gene>
<feature type="non-terminal residue" evidence="5">
    <location>
        <position position="114"/>
    </location>
</feature>
<keyword evidence="3" id="KW-1133">Transmembrane helix</keyword>